<dbReference type="Proteomes" id="UP000295188">
    <property type="component" value="Unassembled WGS sequence"/>
</dbReference>
<reference evidence="1 2" key="1">
    <citation type="submission" date="2019-03" db="EMBL/GenBank/DDBJ databases">
        <title>Genomic Encyclopedia of Type Strains, Phase IV (KMG-IV): sequencing the most valuable type-strain genomes for metagenomic binning, comparative biology and taxonomic classification.</title>
        <authorList>
            <person name="Goeker M."/>
        </authorList>
    </citation>
    <scope>NUCLEOTIDE SEQUENCE [LARGE SCALE GENOMIC DNA]</scope>
    <source>
        <strain evidence="1 2">DSM 20467</strain>
    </source>
</reference>
<gene>
    <name evidence="1" type="ORF">EDC37_11477</name>
</gene>
<dbReference type="PANTHER" id="PTHR30619">
    <property type="entry name" value="DNA INTERNALIZATION/COMPETENCE PROTEIN COMEC/REC2"/>
    <property type="match status" value="1"/>
</dbReference>
<evidence type="ECO:0008006" key="3">
    <source>
        <dbReference type="Google" id="ProtNLM"/>
    </source>
</evidence>
<comment type="caution">
    <text evidence="1">The sequence shown here is derived from an EMBL/GenBank/DDBJ whole genome shotgun (WGS) entry which is preliminary data.</text>
</comment>
<dbReference type="Gene3D" id="3.60.15.10">
    <property type="entry name" value="Ribonuclease Z/Hydroxyacylglutathione hydrolase-like"/>
    <property type="match status" value="1"/>
</dbReference>
<accession>A0A4R3K4J9</accession>
<dbReference type="SUPFAM" id="SSF56281">
    <property type="entry name" value="Metallo-hydrolase/oxidoreductase"/>
    <property type="match status" value="1"/>
</dbReference>
<proteinExistence type="predicted"/>
<dbReference type="InterPro" id="IPR036866">
    <property type="entry name" value="RibonucZ/Hydroxyglut_hydro"/>
</dbReference>
<sequence length="344" mass="39669">MTVNIKVLRALYGDCIIVSYGVEKDKYILIDGGIGKECYRSLKLFMDNLKENIRLLILTHIDSDHIDGILKLFSEEYFDFSKIDQMWFNYGEFLNKALAIERNKEKKDILLQNVGTKISWSQGKSLELILKQAGFQYEKIIKMYDEFNIDGAQITILSPSLEALRAFNEQWTIEGERETKISKSSDYDKTIEELMTLEFCEKISLENKSSLAFIFQYNKITALFLGDASATEIKRSLSNLGYSEANPIKVDICKISHHASKYSTSDSLIKMLECKNYIISTNLTSSGRPTKECLSRIICNSKSPVNFYCNYEIDFSKIFSEREFEKYRMNFITIGKEGIDLEDL</sequence>
<organism evidence="1 2">
    <name type="scientific">Pectinatus cerevisiiphilus</name>
    <dbReference type="NCBI Taxonomy" id="86956"/>
    <lineage>
        <taxon>Bacteria</taxon>
        <taxon>Bacillati</taxon>
        <taxon>Bacillota</taxon>
        <taxon>Negativicutes</taxon>
        <taxon>Selenomonadales</taxon>
        <taxon>Selenomonadaceae</taxon>
        <taxon>Pectinatus</taxon>
    </lineage>
</organism>
<dbReference type="AlphaFoldDB" id="A0A4R3K4J9"/>
<dbReference type="RefSeq" id="WP_132550734.1">
    <property type="nucleotide sequence ID" value="NZ_SMAA01000014.1"/>
</dbReference>
<evidence type="ECO:0000313" key="2">
    <source>
        <dbReference type="Proteomes" id="UP000295188"/>
    </source>
</evidence>
<evidence type="ECO:0000313" key="1">
    <source>
        <dbReference type="EMBL" id="TCS77676.1"/>
    </source>
</evidence>
<dbReference type="OrthoDB" id="9783680at2"/>
<keyword evidence="2" id="KW-1185">Reference proteome</keyword>
<name>A0A4R3K4J9_9FIRM</name>
<protein>
    <recommendedName>
        <fullName evidence="3">Beta-lactamase superfamily II metal-dependent hydrolase</fullName>
    </recommendedName>
</protein>
<dbReference type="EMBL" id="SMAA01000014">
    <property type="protein sequence ID" value="TCS77676.1"/>
    <property type="molecule type" value="Genomic_DNA"/>
</dbReference>
<dbReference type="PANTHER" id="PTHR30619:SF1">
    <property type="entry name" value="RECOMBINATION PROTEIN 2"/>
    <property type="match status" value="1"/>
</dbReference>
<dbReference type="InterPro" id="IPR052159">
    <property type="entry name" value="Competence_DNA_uptake"/>
</dbReference>